<feature type="chain" id="PRO_5045848819" evidence="9">
    <location>
        <begin position="22"/>
        <end position="215"/>
    </location>
</feature>
<dbReference type="PROSITE" id="PS51007">
    <property type="entry name" value="CYTC"/>
    <property type="match status" value="2"/>
</dbReference>
<dbReference type="RefSeq" id="WP_369454016.1">
    <property type="nucleotide sequence ID" value="NZ_JBGCUO010000001.1"/>
</dbReference>
<comment type="caution">
    <text evidence="11">The sequence shown here is derived from an EMBL/GenBank/DDBJ whole genome shotgun (WGS) entry which is preliminary data.</text>
</comment>
<dbReference type="InterPro" id="IPR050597">
    <property type="entry name" value="Cytochrome_c_Oxidase_Subunit"/>
</dbReference>
<evidence type="ECO:0000256" key="2">
    <source>
        <dbReference type="ARBA" id="ARBA00022448"/>
    </source>
</evidence>
<evidence type="ECO:0000256" key="1">
    <source>
        <dbReference type="ARBA" id="ARBA00004418"/>
    </source>
</evidence>
<keyword evidence="4 8" id="KW-0479">Metal-binding</keyword>
<keyword evidence="5" id="KW-0574">Periplasm</keyword>
<feature type="domain" description="Cytochrome c" evidence="10">
    <location>
        <begin position="23"/>
        <end position="101"/>
    </location>
</feature>
<dbReference type="InterPro" id="IPR024167">
    <property type="entry name" value="Cytochrome_c4-like"/>
</dbReference>
<keyword evidence="7 8" id="KW-0408">Iron</keyword>
<evidence type="ECO:0000259" key="10">
    <source>
        <dbReference type="PROSITE" id="PS51007"/>
    </source>
</evidence>
<name>A0ABV4AD58_9GAMM</name>
<gene>
    <name evidence="11" type="ORF">AB5I84_01265</name>
</gene>
<evidence type="ECO:0000256" key="5">
    <source>
        <dbReference type="ARBA" id="ARBA00022764"/>
    </source>
</evidence>
<proteinExistence type="predicted"/>
<evidence type="ECO:0000256" key="7">
    <source>
        <dbReference type="ARBA" id="ARBA00023004"/>
    </source>
</evidence>
<keyword evidence="3 8" id="KW-0349">Heme</keyword>
<feature type="domain" description="Cytochrome c" evidence="10">
    <location>
        <begin position="110"/>
        <end position="214"/>
    </location>
</feature>
<dbReference type="EMBL" id="JBGCUO010000001">
    <property type="protein sequence ID" value="MEY1660774.1"/>
    <property type="molecule type" value="Genomic_DNA"/>
</dbReference>
<dbReference type="PANTHER" id="PTHR33751">
    <property type="entry name" value="CBB3-TYPE CYTOCHROME C OXIDASE SUBUNIT FIXP"/>
    <property type="match status" value="1"/>
</dbReference>
<dbReference type="SUPFAM" id="SSF46626">
    <property type="entry name" value="Cytochrome c"/>
    <property type="match status" value="2"/>
</dbReference>
<accession>A0ABV4AD58</accession>
<dbReference type="InterPro" id="IPR036909">
    <property type="entry name" value="Cyt_c-like_dom_sf"/>
</dbReference>
<dbReference type="PANTHER" id="PTHR33751:SF9">
    <property type="entry name" value="CYTOCHROME C4"/>
    <property type="match status" value="1"/>
</dbReference>
<evidence type="ECO:0000256" key="6">
    <source>
        <dbReference type="ARBA" id="ARBA00022982"/>
    </source>
</evidence>
<dbReference type="InterPro" id="IPR009056">
    <property type="entry name" value="Cyt_c-like_dom"/>
</dbReference>
<evidence type="ECO:0000256" key="8">
    <source>
        <dbReference type="PROSITE-ProRule" id="PRU00433"/>
    </source>
</evidence>
<keyword evidence="2" id="KW-0813">Transport</keyword>
<keyword evidence="6" id="KW-0249">Electron transport</keyword>
<evidence type="ECO:0000256" key="4">
    <source>
        <dbReference type="ARBA" id="ARBA00022723"/>
    </source>
</evidence>
<reference evidence="11 12" key="1">
    <citation type="submission" date="2024-07" db="EMBL/GenBank/DDBJ databases">
        <authorList>
            <person name="Ren Q."/>
        </authorList>
    </citation>
    <scope>NUCLEOTIDE SEQUENCE [LARGE SCALE GENOMIC DNA]</scope>
    <source>
        <strain evidence="11 12">REN37</strain>
    </source>
</reference>
<keyword evidence="12" id="KW-1185">Reference proteome</keyword>
<dbReference type="PIRSF" id="PIRSF000005">
    <property type="entry name" value="Cytochrome_c4"/>
    <property type="match status" value="1"/>
</dbReference>
<protein>
    <submittedName>
        <fullName evidence="11">Cytochrome c</fullName>
    </submittedName>
</protein>
<feature type="signal peptide" evidence="9">
    <location>
        <begin position="1"/>
        <end position="21"/>
    </location>
</feature>
<organism evidence="11 12">
    <name type="scientific">Isoalcanivorax beigongshangi</name>
    <dbReference type="NCBI Taxonomy" id="3238810"/>
    <lineage>
        <taxon>Bacteria</taxon>
        <taxon>Pseudomonadati</taxon>
        <taxon>Pseudomonadota</taxon>
        <taxon>Gammaproteobacteria</taxon>
        <taxon>Oceanospirillales</taxon>
        <taxon>Alcanivoracaceae</taxon>
        <taxon>Isoalcanivorax</taxon>
    </lineage>
</organism>
<evidence type="ECO:0000256" key="3">
    <source>
        <dbReference type="ARBA" id="ARBA00022617"/>
    </source>
</evidence>
<comment type="subcellular location">
    <subcellularLocation>
        <location evidence="1">Periplasm</location>
    </subcellularLocation>
</comment>
<dbReference type="Proteomes" id="UP001562065">
    <property type="component" value="Unassembled WGS sequence"/>
</dbReference>
<sequence length="215" mass="22421">MKSLKLCALLLAGLVAGHAQAAGDADAGQAKSAVCAACHGPDGNSPMAMYPKLAGQSEQYLNKQMHDFKSGLREDPVMQAQVATLSDQDMADLSAYFAAQTIETGMAKPDLVAEGERLFRGGNMEKGMAACSGCHSPTGAGIAAARFPAIGGQSAEYVEAQLRAFRAAGRDDLDAAKYRRNDADGEAPGMMQTIAAKMSDREIRALASFISGLSD</sequence>
<evidence type="ECO:0000313" key="12">
    <source>
        <dbReference type="Proteomes" id="UP001562065"/>
    </source>
</evidence>
<evidence type="ECO:0000313" key="11">
    <source>
        <dbReference type="EMBL" id="MEY1660774.1"/>
    </source>
</evidence>
<keyword evidence="9" id="KW-0732">Signal</keyword>
<dbReference type="Gene3D" id="1.10.760.10">
    <property type="entry name" value="Cytochrome c-like domain"/>
    <property type="match status" value="2"/>
</dbReference>
<evidence type="ECO:0000256" key="9">
    <source>
        <dbReference type="SAM" id="SignalP"/>
    </source>
</evidence>
<dbReference type="Pfam" id="PF00034">
    <property type="entry name" value="Cytochrom_C"/>
    <property type="match status" value="2"/>
</dbReference>